<dbReference type="InterPro" id="IPR036615">
    <property type="entry name" value="Mur_ligase_C_dom_sf"/>
</dbReference>
<dbReference type="PANTHER" id="PTHR23135:SF4">
    <property type="entry name" value="UDP-N-ACETYLMURAMOYL-L-ALANYL-D-GLUTAMATE--2,6-DIAMINOPIMELATE LIGASE MURE HOMOLOG, CHLOROPLASTIC"/>
    <property type="match status" value="1"/>
</dbReference>
<dbReference type="EMBL" id="CM035442">
    <property type="protein sequence ID" value="KAH7279091.1"/>
    <property type="molecule type" value="Genomic_DNA"/>
</dbReference>
<dbReference type="AlphaFoldDB" id="A0A8T2Q5V6"/>
<dbReference type="InterPro" id="IPR005761">
    <property type="entry name" value="UDP-N-AcMur-Glu-dNH2Pim_ligase"/>
</dbReference>
<dbReference type="InterPro" id="IPR013221">
    <property type="entry name" value="Mur_ligase_cen"/>
</dbReference>
<dbReference type="SUPFAM" id="SSF63418">
    <property type="entry name" value="MurE/MurF N-terminal domain"/>
    <property type="match status" value="1"/>
</dbReference>
<evidence type="ECO:0000256" key="2">
    <source>
        <dbReference type="ARBA" id="ARBA00064883"/>
    </source>
</evidence>
<protein>
    <recommendedName>
        <fullName evidence="3">UDP-N-acetylmuramoyl-L-alanyl-D-glutamate--2,6-diaminopimelate ligase MurE homolog, chloroplastic</fullName>
    </recommendedName>
</protein>
<dbReference type="Gene3D" id="3.40.1390.10">
    <property type="entry name" value="MurE/MurF, N-terminal domain"/>
    <property type="match status" value="1"/>
</dbReference>
<dbReference type="OrthoDB" id="533138at2759"/>
<dbReference type="OMA" id="FLHYDTR"/>
<dbReference type="Gene3D" id="3.90.190.20">
    <property type="entry name" value="Mur ligase, C-terminal domain"/>
    <property type="match status" value="1"/>
</dbReference>
<dbReference type="InterPro" id="IPR036565">
    <property type="entry name" value="Mur-like_cat_sf"/>
</dbReference>
<comment type="similarity">
    <text evidence="1">Belongs to the MurCDEF family. MurE subfamily.</text>
</comment>
<dbReference type="NCBIfam" id="TIGR01085">
    <property type="entry name" value="murE"/>
    <property type="match status" value="1"/>
</dbReference>
<dbReference type="FunFam" id="3.90.190.20:FF:000006">
    <property type="entry name" value="UDP-N-acetylmuramoyl-L-alanyl-D-glutamate--2,6-diaminopimelate ligase"/>
    <property type="match status" value="1"/>
</dbReference>
<organism evidence="7 8">
    <name type="scientific">Ceratopteris richardii</name>
    <name type="common">Triangle waterfern</name>
    <dbReference type="NCBI Taxonomy" id="49495"/>
    <lineage>
        <taxon>Eukaryota</taxon>
        <taxon>Viridiplantae</taxon>
        <taxon>Streptophyta</taxon>
        <taxon>Embryophyta</taxon>
        <taxon>Tracheophyta</taxon>
        <taxon>Polypodiopsida</taxon>
        <taxon>Polypodiidae</taxon>
        <taxon>Polypodiales</taxon>
        <taxon>Pteridineae</taxon>
        <taxon>Pteridaceae</taxon>
        <taxon>Parkerioideae</taxon>
        <taxon>Ceratopteris</taxon>
    </lineage>
</organism>
<dbReference type="GO" id="GO:0051301">
    <property type="term" value="P:cell division"/>
    <property type="evidence" value="ECO:0007669"/>
    <property type="project" value="InterPro"/>
</dbReference>
<evidence type="ECO:0000256" key="1">
    <source>
        <dbReference type="ARBA" id="ARBA00005898"/>
    </source>
</evidence>
<dbReference type="Gene3D" id="3.40.1190.10">
    <property type="entry name" value="Mur-like, catalytic domain"/>
    <property type="match status" value="1"/>
</dbReference>
<dbReference type="EMBL" id="CM035442">
    <property type="protein sequence ID" value="KAH7279089.1"/>
    <property type="molecule type" value="Genomic_DNA"/>
</dbReference>
<dbReference type="EMBL" id="CM035442">
    <property type="protein sequence ID" value="KAH7279088.1"/>
    <property type="molecule type" value="Genomic_DNA"/>
</dbReference>
<dbReference type="GO" id="GO:0008360">
    <property type="term" value="P:regulation of cell shape"/>
    <property type="evidence" value="ECO:0007669"/>
    <property type="project" value="InterPro"/>
</dbReference>
<evidence type="ECO:0000259" key="5">
    <source>
        <dbReference type="Pfam" id="PF02875"/>
    </source>
</evidence>
<evidence type="ECO:0000256" key="3">
    <source>
        <dbReference type="ARBA" id="ARBA00072427"/>
    </source>
</evidence>
<accession>A0A8T2Q5V6</accession>
<feature type="domain" description="Mur ligase central" evidence="6">
    <location>
        <begin position="398"/>
        <end position="599"/>
    </location>
</feature>
<comment type="caution">
    <text evidence="7">The sequence shown here is derived from an EMBL/GenBank/DDBJ whole genome shotgun (WGS) entry which is preliminary data.</text>
</comment>
<gene>
    <name evidence="7" type="ORF">KP509_37G004600</name>
</gene>
<proteinExistence type="inferred from homology"/>
<dbReference type="Pfam" id="PF08245">
    <property type="entry name" value="Mur_ligase_M"/>
    <property type="match status" value="1"/>
</dbReference>
<dbReference type="SUPFAM" id="SSF53623">
    <property type="entry name" value="MurD-like peptide ligases, catalytic domain"/>
    <property type="match status" value="1"/>
</dbReference>
<name>A0A8T2Q5V6_CERRI</name>
<feature type="region of interest" description="Disordered" evidence="4">
    <location>
        <begin position="134"/>
        <end position="153"/>
    </location>
</feature>
<dbReference type="InterPro" id="IPR035911">
    <property type="entry name" value="MurE/MurF_N"/>
</dbReference>
<dbReference type="EMBL" id="CM035442">
    <property type="protein sequence ID" value="KAH7279087.1"/>
    <property type="molecule type" value="Genomic_DNA"/>
</dbReference>
<comment type="subunit">
    <text evidence="2">Component of the plastid-encoded plastid RNA polymerase (PEP) complex.</text>
</comment>
<dbReference type="PANTHER" id="PTHR23135">
    <property type="entry name" value="MUR LIGASE FAMILY MEMBER"/>
    <property type="match status" value="1"/>
</dbReference>
<dbReference type="InterPro" id="IPR004101">
    <property type="entry name" value="Mur_ligase_C"/>
</dbReference>
<evidence type="ECO:0000313" key="8">
    <source>
        <dbReference type="Proteomes" id="UP000825935"/>
    </source>
</evidence>
<evidence type="ECO:0000259" key="6">
    <source>
        <dbReference type="Pfam" id="PF08245"/>
    </source>
</evidence>
<feature type="region of interest" description="Disordered" evidence="4">
    <location>
        <begin position="227"/>
        <end position="247"/>
    </location>
</feature>
<dbReference type="EMBL" id="CM035442">
    <property type="protein sequence ID" value="KAH7279086.1"/>
    <property type="molecule type" value="Genomic_DNA"/>
</dbReference>
<keyword evidence="8" id="KW-1185">Reference proteome</keyword>
<dbReference type="Proteomes" id="UP000825935">
    <property type="component" value="Chromosome 37"/>
</dbReference>
<dbReference type="Pfam" id="PF02875">
    <property type="entry name" value="Mur_ligase_C"/>
    <property type="match status" value="1"/>
</dbReference>
<dbReference type="GO" id="GO:0016881">
    <property type="term" value="F:acid-amino acid ligase activity"/>
    <property type="evidence" value="ECO:0007669"/>
    <property type="project" value="InterPro"/>
</dbReference>
<feature type="compositionally biased region" description="Acidic residues" evidence="4">
    <location>
        <begin position="138"/>
        <end position="148"/>
    </location>
</feature>
<reference evidence="7" key="1">
    <citation type="submission" date="2021-08" db="EMBL/GenBank/DDBJ databases">
        <title>WGS assembly of Ceratopteris richardii.</title>
        <authorList>
            <person name="Marchant D.B."/>
            <person name="Chen G."/>
            <person name="Jenkins J."/>
            <person name="Shu S."/>
            <person name="Leebens-Mack J."/>
            <person name="Grimwood J."/>
            <person name="Schmutz J."/>
            <person name="Soltis P."/>
            <person name="Soltis D."/>
            <person name="Chen Z.-H."/>
        </authorList>
    </citation>
    <scope>NUCLEOTIDE SEQUENCE</scope>
    <source>
        <strain evidence="7">Whitten #5841</strain>
        <tissue evidence="7">Leaf</tissue>
    </source>
</reference>
<sequence length="815" mass="90579">MQASCYQRFEPLEISRPHCCAFFHTFRSSFYQVNLELKSFPLHLPVGVNRRGRLFHGVSFKDLSSQQFFRACFAMSSKEIPNPSEADPPEVEDFDEEAPDVTKFDRIWVKSQEARKKEEKYYQENRAVFREAIGLDPNGEDEDEDEDKIEGPEIISLEDREAASMSEDGDFFSAVDAAVASLKRRERAAKQGKGMLNKIDSEDIDKVKKEENTSSIPKRKGLVEVEAAEDAEGEELEDDREAEIDDDEDIQEEGIEEEDDVLTDPSFDLDFTLEEDLEQIKEPKFSMTLSELLDEARVVPILVDGDEDVEITGIQWDSRQVMPGNMFVCGIGTPSSSTENPPLTEAIEKGAVVVVASMEVSVQENVRTVLVEDTVTALSSLSAAFYRNPSKEMSVVGICGSNGKASTSFLVKSMFEAMEKKTGLISSIANYVFGKKKADITNPDLDAVSLHKLLATMVHNDAGACVMEVGEVSDSLNLDFNIAVFTNLMQLNDSAERMDEKHSHSISNLFAKMVDPKRHAKVVNLDDSYAPFVIAQGSADVPVITFSMNNRDADVFPLDVQLSLFETDMLVRTPRGNVEISSGLLGRSNVYCILAAVAVGIAINIPLEMIVQGIEEVDAVPGRCELIDEEQAFAVIVDHARTPDTLSRLLDTVRECGARRLITVVGCEGECERGKRPIMAKIASDKSEVSILTSNNPRNEDPLYILDDMLAGVGWTMKEYLEHGDRDYYPPLRNGNRLFLYDDRAIAVRAAVAMGEEGDAVVITGKGHEAFQLIGDKKEYLDDREECREALQHVDALHAAGIDTSEFPWRLPESH</sequence>
<dbReference type="EMBL" id="CM035442">
    <property type="protein sequence ID" value="KAH7279092.1"/>
    <property type="molecule type" value="Genomic_DNA"/>
</dbReference>
<evidence type="ECO:0000256" key="4">
    <source>
        <dbReference type="SAM" id="MobiDB-lite"/>
    </source>
</evidence>
<dbReference type="GO" id="GO:0005524">
    <property type="term" value="F:ATP binding"/>
    <property type="evidence" value="ECO:0007669"/>
    <property type="project" value="InterPro"/>
</dbReference>
<dbReference type="EMBL" id="CM035442">
    <property type="protein sequence ID" value="KAH7279094.1"/>
    <property type="molecule type" value="Genomic_DNA"/>
</dbReference>
<feature type="domain" description="Mur ligase C-terminal" evidence="5">
    <location>
        <begin position="622"/>
        <end position="767"/>
    </location>
</feature>
<evidence type="ECO:0000313" key="7">
    <source>
        <dbReference type="EMBL" id="KAH7279089.1"/>
    </source>
</evidence>
<dbReference type="GO" id="GO:0005737">
    <property type="term" value="C:cytoplasm"/>
    <property type="evidence" value="ECO:0007669"/>
    <property type="project" value="InterPro"/>
</dbReference>
<dbReference type="SUPFAM" id="SSF53244">
    <property type="entry name" value="MurD-like peptide ligases, peptide-binding domain"/>
    <property type="match status" value="1"/>
</dbReference>